<comment type="caution">
    <text evidence="2">The sequence shown here is derived from an EMBL/GenBank/DDBJ whole genome shotgun (WGS) entry which is preliminary data.</text>
</comment>
<feature type="region of interest" description="Disordered" evidence="1">
    <location>
        <begin position="28"/>
        <end position="50"/>
    </location>
</feature>
<dbReference type="AlphaFoldDB" id="A0A8J3WLI3"/>
<dbReference type="Proteomes" id="UP000619788">
    <property type="component" value="Unassembled WGS sequence"/>
</dbReference>
<accession>A0A8J3WLI3</accession>
<proteinExistence type="predicted"/>
<evidence type="ECO:0000256" key="1">
    <source>
        <dbReference type="SAM" id="MobiDB-lite"/>
    </source>
</evidence>
<evidence type="ECO:0000313" key="3">
    <source>
        <dbReference type="Proteomes" id="UP000619788"/>
    </source>
</evidence>
<protein>
    <submittedName>
        <fullName evidence="2">Uncharacterized protein</fullName>
    </submittedName>
</protein>
<gene>
    <name evidence="2" type="ORF">Psi01_24760</name>
</gene>
<dbReference type="EMBL" id="BOOJ01000023">
    <property type="protein sequence ID" value="GIH91846.1"/>
    <property type="molecule type" value="Genomic_DNA"/>
</dbReference>
<sequence length="50" mass="4882">MGPSPADLADLADLAAEAPHPLTIRVMKLPPPAPPATAKNPVTATGPGSG</sequence>
<reference evidence="2 3" key="1">
    <citation type="submission" date="2021-01" db="EMBL/GenBank/DDBJ databases">
        <title>Whole genome shotgun sequence of Planobispora siamensis NBRC 107568.</title>
        <authorList>
            <person name="Komaki H."/>
            <person name="Tamura T."/>
        </authorList>
    </citation>
    <scope>NUCLEOTIDE SEQUENCE [LARGE SCALE GENOMIC DNA]</scope>
    <source>
        <strain evidence="2 3">NBRC 107568</strain>
    </source>
</reference>
<evidence type="ECO:0000313" key="2">
    <source>
        <dbReference type="EMBL" id="GIH91846.1"/>
    </source>
</evidence>
<name>A0A8J3WLI3_9ACTN</name>
<keyword evidence="3" id="KW-1185">Reference proteome</keyword>
<organism evidence="2 3">
    <name type="scientific">Planobispora siamensis</name>
    <dbReference type="NCBI Taxonomy" id="936338"/>
    <lineage>
        <taxon>Bacteria</taxon>
        <taxon>Bacillati</taxon>
        <taxon>Actinomycetota</taxon>
        <taxon>Actinomycetes</taxon>
        <taxon>Streptosporangiales</taxon>
        <taxon>Streptosporangiaceae</taxon>
        <taxon>Planobispora</taxon>
    </lineage>
</organism>
<feature type="compositionally biased region" description="Low complexity" evidence="1">
    <location>
        <begin position="36"/>
        <end position="50"/>
    </location>
</feature>